<dbReference type="FunFam" id="3.30.590.50:FF:000002">
    <property type="entry name" value="Glutamate--cysteine ligase catalytic subunit"/>
    <property type="match status" value="1"/>
</dbReference>
<protein>
    <recommendedName>
        <fullName evidence="3 10">Glutamate--cysteine ligase</fullName>
        <ecNumber evidence="3 10">6.3.2.2</ecNumber>
    </recommendedName>
    <alternativeName>
        <fullName evidence="9 10">Gamma-ECS</fullName>
    </alternativeName>
    <alternativeName>
        <fullName evidence="8 10">Gamma-glutamylcysteine synthetase</fullName>
    </alternativeName>
</protein>
<dbReference type="Proteomes" id="UP000274756">
    <property type="component" value="Unassembled WGS sequence"/>
</dbReference>
<dbReference type="GO" id="GO:0017109">
    <property type="term" value="C:glutamate-cysteine ligase complex"/>
    <property type="evidence" value="ECO:0007669"/>
    <property type="project" value="TreeGrafter"/>
</dbReference>
<evidence type="ECO:0000256" key="6">
    <source>
        <dbReference type="ARBA" id="ARBA00022741"/>
    </source>
</evidence>
<dbReference type="InterPro" id="IPR014746">
    <property type="entry name" value="Gln_synth/guanido_kin_cat_dom"/>
</dbReference>
<dbReference type="GO" id="GO:0004357">
    <property type="term" value="F:glutamate-cysteine ligase activity"/>
    <property type="evidence" value="ECO:0007669"/>
    <property type="project" value="UniProtKB-UniRule"/>
</dbReference>
<dbReference type="Proteomes" id="UP000038040">
    <property type="component" value="Unplaced"/>
</dbReference>
<keyword evidence="7 10" id="KW-0067">ATP-binding</keyword>
<evidence type="ECO:0000256" key="9">
    <source>
        <dbReference type="ARBA" id="ARBA00032122"/>
    </source>
</evidence>
<evidence type="ECO:0000313" key="11">
    <source>
        <dbReference type="EMBL" id="VDN60805.1"/>
    </source>
</evidence>
<evidence type="ECO:0000256" key="7">
    <source>
        <dbReference type="ARBA" id="ARBA00022840"/>
    </source>
</evidence>
<evidence type="ECO:0000313" key="14">
    <source>
        <dbReference type="WBParaSite" id="DME_0000985701-mRNA-1"/>
    </source>
</evidence>
<comment type="pathway">
    <text evidence="1 10">Sulfur metabolism; glutathione biosynthesis; glutathione from L-cysteine and L-glutamate: step 1/2.</text>
</comment>
<name>A0A158Q6E3_DRAME</name>
<accession>A0A158Q6E3</accession>
<evidence type="ECO:0000256" key="1">
    <source>
        <dbReference type="ARBA" id="ARBA00005006"/>
    </source>
</evidence>
<evidence type="ECO:0000256" key="5">
    <source>
        <dbReference type="ARBA" id="ARBA00022684"/>
    </source>
</evidence>
<evidence type="ECO:0000256" key="10">
    <source>
        <dbReference type="RuleBase" id="RU367135"/>
    </source>
</evidence>
<dbReference type="EC" id="6.3.2.2" evidence="3 10"/>
<dbReference type="Pfam" id="PF03074">
    <property type="entry name" value="GCS"/>
    <property type="match status" value="1"/>
</dbReference>
<organism evidence="12 14">
    <name type="scientific">Dracunculus medinensis</name>
    <name type="common">Guinea worm</name>
    <dbReference type="NCBI Taxonomy" id="318479"/>
    <lineage>
        <taxon>Eukaryota</taxon>
        <taxon>Metazoa</taxon>
        <taxon>Ecdysozoa</taxon>
        <taxon>Nematoda</taxon>
        <taxon>Chromadorea</taxon>
        <taxon>Rhabditida</taxon>
        <taxon>Spirurina</taxon>
        <taxon>Dracunculoidea</taxon>
        <taxon>Dracunculidae</taxon>
        <taxon>Dracunculus</taxon>
    </lineage>
</organism>
<comment type="catalytic activity">
    <reaction evidence="10">
        <text>L-cysteine + L-glutamate + ATP = gamma-L-glutamyl-L-cysteine + ADP + phosphate + H(+)</text>
        <dbReference type="Rhea" id="RHEA:13285"/>
        <dbReference type="ChEBI" id="CHEBI:15378"/>
        <dbReference type="ChEBI" id="CHEBI:29985"/>
        <dbReference type="ChEBI" id="CHEBI:30616"/>
        <dbReference type="ChEBI" id="CHEBI:35235"/>
        <dbReference type="ChEBI" id="CHEBI:43474"/>
        <dbReference type="ChEBI" id="CHEBI:58173"/>
        <dbReference type="ChEBI" id="CHEBI:456216"/>
        <dbReference type="EC" id="6.3.2.2"/>
    </reaction>
</comment>
<dbReference type="OrthoDB" id="7939818at2759"/>
<keyword evidence="4 10" id="KW-0436">Ligase</keyword>
<dbReference type="PANTHER" id="PTHR11164:SF0">
    <property type="entry name" value="GLUTAMATE--CYSTEINE LIGASE CATALYTIC SUBUNIT"/>
    <property type="match status" value="1"/>
</dbReference>
<keyword evidence="5 10" id="KW-0317">Glutathione biosynthesis</keyword>
<evidence type="ECO:0000313" key="13">
    <source>
        <dbReference type="Proteomes" id="UP000274756"/>
    </source>
</evidence>
<evidence type="ECO:0000256" key="8">
    <source>
        <dbReference type="ARBA" id="ARBA00030585"/>
    </source>
</evidence>
<dbReference type="UniPathway" id="UPA00142">
    <property type="reaction ID" value="UER00209"/>
</dbReference>
<dbReference type="GO" id="GO:0005524">
    <property type="term" value="F:ATP binding"/>
    <property type="evidence" value="ECO:0007669"/>
    <property type="project" value="UniProtKB-UniRule"/>
</dbReference>
<dbReference type="FunFam" id="3.30.590.50:FF:000007">
    <property type="entry name" value="Glutamate--cysteine ligase"/>
    <property type="match status" value="1"/>
</dbReference>
<comment type="similarity">
    <text evidence="2 10">Belongs to the glutamate--cysteine ligase type 3 family.</text>
</comment>
<gene>
    <name evidence="11" type="ORF">DME_LOCUS10778</name>
</gene>
<dbReference type="GO" id="GO:0006750">
    <property type="term" value="P:glutathione biosynthetic process"/>
    <property type="evidence" value="ECO:0007669"/>
    <property type="project" value="UniProtKB-UniRule"/>
</dbReference>
<sequence length="666" mass="76331">MGLLTKGTPLSWKEIIPYVDYIKEHGIKQFITLYHRLKDREGDQLRWGDEIEYTIIAFDHEAKKACFISYSFGKFLISLLIINFVRVSLRAEELLNRLSAAEEVNALIGVENCHLWRPEFAAYMVEGTPGVPYGALLACFNSVESNMISRRAEIMRLLKENEAVMSISFPALGTPDFTVPPTRPHPEDEKAAGRSLFFPDEAIYLGHPRFRNLVRNIRERRGEKVAINIPIFRDKNTPSPYIEEIEADAAKPDHIYMDHMGFGMGCCCLQVTFQAVNVREARWLYDQLTPITPVLLALSASTPVFRSRLADVDSRWDVISASVDDRTAEERGLVPLKQNKFVLNKSRYDTTDCYICPCSMEYNDIPLEYDPKIYQQLIEGGIDEPLSAHIAHMFIRDPLQVFKERIEQDDSASTEHFETIQSSNWMNMRFKPPPPFAPEIGWRVEFRPTEVQLTDFENAAYCCFVVLLTRVIISFHLTFLLPISAVSDNMKRAQRRNAVMNQKFLFRKCSPICGKSCDTTDNSSSDDIVEMSINEIINGKDSEFPGLVPLIRNYLDSADVDVDTRCSISQYLSFIQKRASGELLTLASWMREYIDKHPNYKHDSILSDHVIYDMLKTMNEIANGELRCTKLLGNYENRSKTNHGIPKAVRRAEERLVLSRIEHKSS</sequence>
<dbReference type="WBParaSite" id="DME_0000985701-mRNA-1">
    <property type="protein sequence ID" value="DME_0000985701-mRNA-1"/>
    <property type="gene ID" value="DME_0000985701"/>
</dbReference>
<reference evidence="14" key="1">
    <citation type="submission" date="2016-04" db="UniProtKB">
        <authorList>
            <consortium name="WormBaseParasite"/>
        </authorList>
    </citation>
    <scope>IDENTIFICATION</scope>
</reference>
<dbReference type="InterPro" id="IPR004308">
    <property type="entry name" value="GCS"/>
</dbReference>
<keyword evidence="6 10" id="KW-0547">Nucleotide-binding</keyword>
<evidence type="ECO:0000256" key="2">
    <source>
        <dbReference type="ARBA" id="ARBA00008100"/>
    </source>
</evidence>
<dbReference type="EMBL" id="UYYG01001246">
    <property type="protein sequence ID" value="VDN60805.1"/>
    <property type="molecule type" value="Genomic_DNA"/>
</dbReference>
<evidence type="ECO:0000313" key="12">
    <source>
        <dbReference type="Proteomes" id="UP000038040"/>
    </source>
</evidence>
<reference evidence="11 13" key="2">
    <citation type="submission" date="2018-11" db="EMBL/GenBank/DDBJ databases">
        <authorList>
            <consortium name="Pathogen Informatics"/>
        </authorList>
    </citation>
    <scope>NUCLEOTIDE SEQUENCE [LARGE SCALE GENOMIC DNA]</scope>
</reference>
<keyword evidence="13" id="KW-1185">Reference proteome</keyword>
<evidence type="ECO:0000256" key="4">
    <source>
        <dbReference type="ARBA" id="ARBA00022598"/>
    </source>
</evidence>
<dbReference type="AlphaFoldDB" id="A0A158Q6E3"/>
<proteinExistence type="inferred from homology"/>
<dbReference type="Gene3D" id="3.30.590.50">
    <property type="match status" value="2"/>
</dbReference>
<evidence type="ECO:0000256" key="3">
    <source>
        <dbReference type="ARBA" id="ARBA00012220"/>
    </source>
</evidence>
<dbReference type="STRING" id="318479.A0A158Q6E3"/>
<dbReference type="SUPFAM" id="SSF55931">
    <property type="entry name" value="Glutamine synthetase/guanido kinase"/>
    <property type="match status" value="1"/>
</dbReference>
<dbReference type="Gene3D" id="1.10.8.960">
    <property type="match status" value="1"/>
</dbReference>
<dbReference type="PANTHER" id="PTHR11164">
    <property type="entry name" value="GLUTAMATE CYSTEINE LIGASE"/>
    <property type="match status" value="1"/>
</dbReference>